<evidence type="ECO:0000256" key="1">
    <source>
        <dbReference type="ARBA" id="ARBA00022737"/>
    </source>
</evidence>
<dbReference type="Pfam" id="PF00023">
    <property type="entry name" value="Ank"/>
    <property type="match status" value="1"/>
</dbReference>
<dbReference type="InterPro" id="IPR051070">
    <property type="entry name" value="NF-kappa-B_inhibitor"/>
</dbReference>
<proteinExistence type="predicted"/>
<keyword evidence="5" id="KW-1185">Reference proteome</keyword>
<sequence length="188" mass="20049">MVALVATPVAGQQRSDGSKFLEAVRKRDGDTATQLLDEPGSTIVNARDITTGETGLHAVAERRDLTWVRFLLQRGANPNIADRNGVTPLQIAAQLGFVEGVERLAQGGADVDVRNVAGETPLISAIHRRDVAMIEVLIKAGANLDRTDNSGRTARDYAKLMGDDSKVMAAITAAEEARGKQAETYGPN</sequence>
<dbReference type="Pfam" id="PF12796">
    <property type="entry name" value="Ank_2"/>
    <property type="match status" value="1"/>
</dbReference>
<reference evidence="4 5" key="1">
    <citation type="submission" date="2019-12" db="EMBL/GenBank/DDBJ databases">
        <title>Genomic-based taxomic classification of the family Erythrobacteraceae.</title>
        <authorList>
            <person name="Xu L."/>
        </authorList>
    </citation>
    <scope>NUCLEOTIDE SEQUENCE [LARGE SCALE GENOMIC DNA]</scope>
    <source>
        <strain evidence="4 5">DSM 16225</strain>
    </source>
</reference>
<dbReference type="InterPro" id="IPR036770">
    <property type="entry name" value="Ankyrin_rpt-contain_sf"/>
</dbReference>
<dbReference type="EMBL" id="WTYF01000003">
    <property type="protein sequence ID" value="MXO49757.1"/>
    <property type="molecule type" value="Genomic_DNA"/>
</dbReference>
<keyword evidence="2 3" id="KW-0040">ANK repeat</keyword>
<name>A0A844XX25_9SPHN</name>
<dbReference type="SMART" id="SM00248">
    <property type="entry name" value="ANK"/>
    <property type="match status" value="3"/>
</dbReference>
<dbReference type="SUPFAM" id="SSF48403">
    <property type="entry name" value="Ankyrin repeat"/>
    <property type="match status" value="1"/>
</dbReference>
<dbReference type="GO" id="GO:0005829">
    <property type="term" value="C:cytosol"/>
    <property type="evidence" value="ECO:0007669"/>
    <property type="project" value="TreeGrafter"/>
</dbReference>
<dbReference type="OrthoDB" id="7390289at2"/>
<dbReference type="Gene3D" id="1.25.40.20">
    <property type="entry name" value="Ankyrin repeat-containing domain"/>
    <property type="match status" value="1"/>
</dbReference>
<keyword evidence="1" id="KW-0677">Repeat</keyword>
<feature type="repeat" description="ANK" evidence="3">
    <location>
        <begin position="84"/>
        <end position="116"/>
    </location>
</feature>
<protein>
    <submittedName>
        <fullName evidence="4">Ankyrin repeat domain-containing protein</fullName>
    </submittedName>
</protein>
<comment type="caution">
    <text evidence="4">The sequence shown here is derived from an EMBL/GenBank/DDBJ whole genome shotgun (WGS) entry which is preliminary data.</text>
</comment>
<dbReference type="PROSITE" id="PS50297">
    <property type="entry name" value="ANK_REP_REGION"/>
    <property type="match status" value="3"/>
</dbReference>
<dbReference type="AlphaFoldDB" id="A0A844XX25"/>
<feature type="repeat" description="ANK" evidence="3">
    <location>
        <begin position="51"/>
        <end position="83"/>
    </location>
</feature>
<organism evidence="4 5">
    <name type="scientific">Qipengyuania gaetbuli</name>
    <dbReference type="NCBI Taxonomy" id="266952"/>
    <lineage>
        <taxon>Bacteria</taxon>
        <taxon>Pseudomonadati</taxon>
        <taxon>Pseudomonadota</taxon>
        <taxon>Alphaproteobacteria</taxon>
        <taxon>Sphingomonadales</taxon>
        <taxon>Erythrobacteraceae</taxon>
        <taxon>Qipengyuania</taxon>
    </lineage>
</organism>
<dbReference type="GO" id="GO:0051059">
    <property type="term" value="F:NF-kappaB binding"/>
    <property type="evidence" value="ECO:0007669"/>
    <property type="project" value="TreeGrafter"/>
</dbReference>
<evidence type="ECO:0000256" key="2">
    <source>
        <dbReference type="ARBA" id="ARBA00023043"/>
    </source>
</evidence>
<dbReference type="PANTHER" id="PTHR46680:SF3">
    <property type="entry name" value="NF-KAPPA-B INHIBITOR CACTUS"/>
    <property type="match status" value="1"/>
</dbReference>
<dbReference type="GO" id="GO:0071356">
    <property type="term" value="P:cellular response to tumor necrosis factor"/>
    <property type="evidence" value="ECO:0007669"/>
    <property type="project" value="TreeGrafter"/>
</dbReference>
<evidence type="ECO:0000256" key="3">
    <source>
        <dbReference type="PROSITE-ProRule" id="PRU00023"/>
    </source>
</evidence>
<dbReference type="InterPro" id="IPR002110">
    <property type="entry name" value="Ankyrin_rpt"/>
</dbReference>
<feature type="repeat" description="ANK" evidence="3">
    <location>
        <begin position="117"/>
        <end position="149"/>
    </location>
</feature>
<accession>A0A844XX25</accession>
<dbReference type="PANTHER" id="PTHR46680">
    <property type="entry name" value="NF-KAPPA-B INHIBITOR ALPHA"/>
    <property type="match status" value="1"/>
</dbReference>
<dbReference type="PROSITE" id="PS50088">
    <property type="entry name" value="ANK_REPEAT"/>
    <property type="match status" value="3"/>
</dbReference>
<dbReference type="Proteomes" id="UP000444185">
    <property type="component" value="Unassembled WGS sequence"/>
</dbReference>
<evidence type="ECO:0000313" key="5">
    <source>
        <dbReference type="Proteomes" id="UP000444185"/>
    </source>
</evidence>
<evidence type="ECO:0000313" key="4">
    <source>
        <dbReference type="EMBL" id="MXO49757.1"/>
    </source>
</evidence>
<gene>
    <name evidence="4" type="ORF">GRI42_00365</name>
</gene>